<gene>
    <name evidence="1" type="ORF">BDU57DRAFT_524348</name>
</gene>
<reference evidence="1" key="1">
    <citation type="journal article" date="2020" name="Stud. Mycol.">
        <title>101 Dothideomycetes genomes: a test case for predicting lifestyles and emergence of pathogens.</title>
        <authorList>
            <person name="Haridas S."/>
            <person name="Albert R."/>
            <person name="Binder M."/>
            <person name="Bloem J."/>
            <person name="Labutti K."/>
            <person name="Salamov A."/>
            <person name="Andreopoulos B."/>
            <person name="Baker S."/>
            <person name="Barry K."/>
            <person name="Bills G."/>
            <person name="Bluhm B."/>
            <person name="Cannon C."/>
            <person name="Castanera R."/>
            <person name="Culley D."/>
            <person name="Daum C."/>
            <person name="Ezra D."/>
            <person name="Gonzalez J."/>
            <person name="Henrissat B."/>
            <person name="Kuo A."/>
            <person name="Liang C."/>
            <person name="Lipzen A."/>
            <person name="Lutzoni F."/>
            <person name="Magnuson J."/>
            <person name="Mondo S."/>
            <person name="Nolan M."/>
            <person name="Ohm R."/>
            <person name="Pangilinan J."/>
            <person name="Park H.-J."/>
            <person name="Ramirez L."/>
            <person name="Alfaro M."/>
            <person name="Sun H."/>
            <person name="Tritt A."/>
            <person name="Yoshinaga Y."/>
            <person name="Zwiers L.-H."/>
            <person name="Turgeon B."/>
            <person name="Goodwin S."/>
            <person name="Spatafora J."/>
            <person name="Crous P."/>
            <person name="Grigoriev I."/>
        </authorList>
    </citation>
    <scope>NUCLEOTIDE SEQUENCE</scope>
    <source>
        <strain evidence="1">HMLAC05119</strain>
    </source>
</reference>
<proteinExistence type="predicted"/>
<keyword evidence="2" id="KW-1185">Reference proteome</keyword>
<accession>A0A6A5Q742</accession>
<organism evidence="1 2">
    <name type="scientific">Ampelomyces quisqualis</name>
    <name type="common">Powdery mildew agent</name>
    <dbReference type="NCBI Taxonomy" id="50730"/>
    <lineage>
        <taxon>Eukaryota</taxon>
        <taxon>Fungi</taxon>
        <taxon>Dikarya</taxon>
        <taxon>Ascomycota</taxon>
        <taxon>Pezizomycotina</taxon>
        <taxon>Dothideomycetes</taxon>
        <taxon>Pleosporomycetidae</taxon>
        <taxon>Pleosporales</taxon>
        <taxon>Pleosporineae</taxon>
        <taxon>Phaeosphaeriaceae</taxon>
        <taxon>Ampelomyces</taxon>
    </lineage>
</organism>
<evidence type="ECO:0000313" key="1">
    <source>
        <dbReference type="EMBL" id="KAF1911302.1"/>
    </source>
</evidence>
<protein>
    <submittedName>
        <fullName evidence="1">Uncharacterized protein</fullName>
    </submittedName>
</protein>
<evidence type="ECO:0000313" key="2">
    <source>
        <dbReference type="Proteomes" id="UP000800096"/>
    </source>
</evidence>
<dbReference type="AlphaFoldDB" id="A0A6A5Q742"/>
<dbReference type="EMBL" id="ML979144">
    <property type="protein sequence ID" value="KAF1911302.1"/>
    <property type="molecule type" value="Genomic_DNA"/>
</dbReference>
<name>A0A6A5Q742_AMPQU</name>
<dbReference type="Proteomes" id="UP000800096">
    <property type="component" value="Unassembled WGS sequence"/>
</dbReference>
<dbReference type="OrthoDB" id="3789882at2759"/>
<sequence length="250" mass="28037">MGYVAARIDDVVRAPRTQGLGTISAFLNDLASHLQSPHLARALLGALLCRWLFRASEPMCQNVYSQKEMKLYESLLQNGRASEVQHLDKLGVKLLFADEKFQENELRPRAKKLLDLVERALKEASPNAPGFRGLNDPREWSENAVKLKQTLMISPKDYRIHYCIPDSRFESLWMQAEDAEGLSLTDAEAKDKLVSACLFPALAELEPKKFGEKPVLAEVLVSNKVFFPSSVEKQNFDPNKIIAKAVVLVG</sequence>